<comment type="caution">
    <text evidence="1">The sequence shown here is derived from an EMBL/GenBank/DDBJ whole genome shotgun (WGS) entry which is preliminary data.</text>
</comment>
<sequence length="104" mass="11968">MDDRVFHANYEEKKPLFTVDLLLDASASRLQYQEMIAAQGVILSESLQACHIPVRVSEFCSVRGYTVLRILKAFEEKKSDVKVSQEEYDEVVAIKTMFLNAMYQ</sequence>
<protein>
    <submittedName>
        <fullName evidence="1">Uncharacterized protein</fullName>
    </submittedName>
</protein>
<dbReference type="AlphaFoldDB" id="A0A3E5A8Q1"/>
<organism evidence="1 2">
    <name type="scientific">Blautia obeum</name>
    <dbReference type="NCBI Taxonomy" id="40520"/>
    <lineage>
        <taxon>Bacteria</taxon>
        <taxon>Bacillati</taxon>
        <taxon>Bacillota</taxon>
        <taxon>Clostridia</taxon>
        <taxon>Lachnospirales</taxon>
        <taxon>Lachnospiraceae</taxon>
        <taxon>Blautia</taxon>
    </lineage>
</organism>
<dbReference type="EMBL" id="QSUB01000002">
    <property type="protein sequence ID" value="RGN05559.1"/>
    <property type="molecule type" value="Genomic_DNA"/>
</dbReference>
<accession>A0A3E5A8Q1</accession>
<evidence type="ECO:0000313" key="2">
    <source>
        <dbReference type="Proteomes" id="UP000261222"/>
    </source>
</evidence>
<proteinExistence type="predicted"/>
<dbReference type="Proteomes" id="UP000261222">
    <property type="component" value="Unassembled WGS sequence"/>
</dbReference>
<evidence type="ECO:0000313" key="1">
    <source>
        <dbReference type="EMBL" id="RGN05559.1"/>
    </source>
</evidence>
<name>A0A3E5A8Q1_9FIRM</name>
<gene>
    <name evidence="1" type="ORF">DXB81_05945</name>
</gene>
<dbReference type="RefSeq" id="WP_117738964.1">
    <property type="nucleotide sequence ID" value="NZ_QSUB01000002.1"/>
</dbReference>
<reference evidence="1 2" key="1">
    <citation type="submission" date="2018-08" db="EMBL/GenBank/DDBJ databases">
        <title>A genome reference for cultivated species of the human gut microbiota.</title>
        <authorList>
            <person name="Zou Y."/>
            <person name="Xue W."/>
            <person name="Luo G."/>
        </authorList>
    </citation>
    <scope>NUCLEOTIDE SEQUENCE [LARGE SCALE GENOMIC DNA]</scope>
    <source>
        <strain evidence="1 2">OM06-11AA</strain>
    </source>
</reference>